<dbReference type="AlphaFoldDB" id="A0A8J7U6A7"/>
<evidence type="ECO:0000256" key="1">
    <source>
        <dbReference type="ARBA" id="ARBA00012528"/>
    </source>
</evidence>
<evidence type="ECO:0000259" key="5">
    <source>
        <dbReference type="PROSITE" id="PS50887"/>
    </source>
</evidence>
<dbReference type="GO" id="GO:0000160">
    <property type="term" value="P:phosphorelay signal transduction system"/>
    <property type="evidence" value="ECO:0007669"/>
    <property type="project" value="InterPro"/>
</dbReference>
<gene>
    <name evidence="6" type="ORF">J3U88_33435</name>
</gene>
<evidence type="ECO:0000313" key="6">
    <source>
        <dbReference type="EMBL" id="MBO1323418.1"/>
    </source>
</evidence>
<dbReference type="EC" id="2.7.7.65" evidence="1"/>
<keyword evidence="7" id="KW-1185">Reference proteome</keyword>
<dbReference type="GO" id="GO:0043709">
    <property type="term" value="P:cell adhesion involved in single-species biofilm formation"/>
    <property type="evidence" value="ECO:0007669"/>
    <property type="project" value="TreeGrafter"/>
</dbReference>
<dbReference type="PROSITE" id="PS50887">
    <property type="entry name" value="GGDEF"/>
    <property type="match status" value="1"/>
</dbReference>
<dbReference type="PANTHER" id="PTHR45138:SF9">
    <property type="entry name" value="DIGUANYLATE CYCLASE DGCM-RELATED"/>
    <property type="match status" value="1"/>
</dbReference>
<dbReference type="Proteomes" id="UP000664417">
    <property type="component" value="Unassembled WGS sequence"/>
</dbReference>
<evidence type="ECO:0000256" key="2">
    <source>
        <dbReference type="ARBA" id="ARBA00034247"/>
    </source>
</evidence>
<organism evidence="6 7">
    <name type="scientific">Acanthopleuribacter pedis</name>
    <dbReference type="NCBI Taxonomy" id="442870"/>
    <lineage>
        <taxon>Bacteria</taxon>
        <taxon>Pseudomonadati</taxon>
        <taxon>Acidobacteriota</taxon>
        <taxon>Holophagae</taxon>
        <taxon>Acanthopleuribacterales</taxon>
        <taxon>Acanthopleuribacteraceae</taxon>
        <taxon>Acanthopleuribacter</taxon>
    </lineage>
</organism>
<name>A0A8J7U6A7_9BACT</name>
<keyword evidence="3" id="KW-0597">Phosphoprotein</keyword>
<dbReference type="Gene3D" id="3.40.50.2300">
    <property type="match status" value="1"/>
</dbReference>
<dbReference type="Pfam" id="PF00990">
    <property type="entry name" value="GGDEF"/>
    <property type="match status" value="1"/>
</dbReference>
<proteinExistence type="predicted"/>
<sequence>MTQSPKPKILIVDDCPVALKTMTHLLKNHYRLYSAVNGTQAIELAKVQVPDLILLDVNLPDISGYQVCAEIKKDAFLSNIPIIFVTIQDEEDEELRGLEVGGIDYLIKPVNVKLTLARIKNHVALARYQKQLASLSMEDTLTAIGNRRCFENHLRTEWVRASRSSKPLSLILADIDYFKGINDTYGHPAGDDCIVEVAKTLKNSVRRQSDVVCRIGGDEFACLLPETSKDGTQVVASLISDRLEALNHSNNLNFQVNLSLGIHTLSFPNTAKPKELVAKADESLYQVKKSRPPRRACG</sequence>
<evidence type="ECO:0000259" key="4">
    <source>
        <dbReference type="PROSITE" id="PS50110"/>
    </source>
</evidence>
<dbReference type="SMART" id="SM00267">
    <property type="entry name" value="GGDEF"/>
    <property type="match status" value="1"/>
</dbReference>
<dbReference type="GO" id="GO:1902201">
    <property type="term" value="P:negative regulation of bacterial-type flagellum-dependent cell motility"/>
    <property type="evidence" value="ECO:0007669"/>
    <property type="project" value="TreeGrafter"/>
</dbReference>
<reference evidence="6" key="1">
    <citation type="submission" date="2021-03" db="EMBL/GenBank/DDBJ databases">
        <authorList>
            <person name="Wang G."/>
        </authorList>
    </citation>
    <scope>NUCLEOTIDE SEQUENCE</scope>
    <source>
        <strain evidence="6">KCTC 12899</strain>
    </source>
</reference>
<dbReference type="EMBL" id="JAFREP010000064">
    <property type="protein sequence ID" value="MBO1323418.1"/>
    <property type="molecule type" value="Genomic_DNA"/>
</dbReference>
<dbReference type="NCBIfam" id="TIGR00254">
    <property type="entry name" value="GGDEF"/>
    <property type="match status" value="1"/>
</dbReference>
<feature type="modified residue" description="4-aspartylphosphate" evidence="3">
    <location>
        <position position="56"/>
    </location>
</feature>
<evidence type="ECO:0000313" key="7">
    <source>
        <dbReference type="Proteomes" id="UP000664417"/>
    </source>
</evidence>
<evidence type="ECO:0000256" key="3">
    <source>
        <dbReference type="PROSITE-ProRule" id="PRU00169"/>
    </source>
</evidence>
<feature type="domain" description="GGDEF" evidence="5">
    <location>
        <begin position="166"/>
        <end position="298"/>
    </location>
</feature>
<comment type="catalytic activity">
    <reaction evidence="2">
        <text>2 GTP = 3',3'-c-di-GMP + 2 diphosphate</text>
        <dbReference type="Rhea" id="RHEA:24898"/>
        <dbReference type="ChEBI" id="CHEBI:33019"/>
        <dbReference type="ChEBI" id="CHEBI:37565"/>
        <dbReference type="ChEBI" id="CHEBI:58805"/>
        <dbReference type="EC" id="2.7.7.65"/>
    </reaction>
</comment>
<dbReference type="SMART" id="SM00448">
    <property type="entry name" value="REC"/>
    <property type="match status" value="1"/>
</dbReference>
<dbReference type="PANTHER" id="PTHR45138">
    <property type="entry name" value="REGULATORY COMPONENTS OF SENSORY TRANSDUCTION SYSTEM"/>
    <property type="match status" value="1"/>
</dbReference>
<dbReference type="PROSITE" id="PS50110">
    <property type="entry name" value="RESPONSE_REGULATORY"/>
    <property type="match status" value="1"/>
</dbReference>
<dbReference type="Pfam" id="PF00072">
    <property type="entry name" value="Response_reg"/>
    <property type="match status" value="1"/>
</dbReference>
<dbReference type="RefSeq" id="WP_207863571.1">
    <property type="nucleotide sequence ID" value="NZ_JAFREP010000064.1"/>
</dbReference>
<comment type="caution">
    <text evidence="6">The sequence shown here is derived from an EMBL/GenBank/DDBJ whole genome shotgun (WGS) entry which is preliminary data.</text>
</comment>
<dbReference type="GO" id="GO:0052621">
    <property type="term" value="F:diguanylate cyclase activity"/>
    <property type="evidence" value="ECO:0007669"/>
    <property type="project" value="UniProtKB-EC"/>
</dbReference>
<dbReference type="InterPro" id="IPR011006">
    <property type="entry name" value="CheY-like_superfamily"/>
</dbReference>
<dbReference type="SUPFAM" id="SSF52172">
    <property type="entry name" value="CheY-like"/>
    <property type="match status" value="1"/>
</dbReference>
<dbReference type="CDD" id="cd01949">
    <property type="entry name" value="GGDEF"/>
    <property type="match status" value="1"/>
</dbReference>
<dbReference type="InterPro" id="IPR001789">
    <property type="entry name" value="Sig_transdc_resp-reg_receiver"/>
</dbReference>
<dbReference type="InterPro" id="IPR043128">
    <property type="entry name" value="Rev_trsase/Diguanyl_cyclase"/>
</dbReference>
<dbReference type="GO" id="GO:0005886">
    <property type="term" value="C:plasma membrane"/>
    <property type="evidence" value="ECO:0007669"/>
    <property type="project" value="TreeGrafter"/>
</dbReference>
<feature type="domain" description="Response regulatory" evidence="4">
    <location>
        <begin position="8"/>
        <end position="123"/>
    </location>
</feature>
<dbReference type="Gene3D" id="3.30.70.270">
    <property type="match status" value="1"/>
</dbReference>
<accession>A0A8J7U6A7</accession>
<protein>
    <recommendedName>
        <fullName evidence="1">diguanylate cyclase</fullName>
        <ecNumber evidence="1">2.7.7.65</ecNumber>
    </recommendedName>
</protein>
<dbReference type="InterPro" id="IPR029787">
    <property type="entry name" value="Nucleotide_cyclase"/>
</dbReference>
<dbReference type="InterPro" id="IPR050469">
    <property type="entry name" value="Diguanylate_Cyclase"/>
</dbReference>
<dbReference type="SUPFAM" id="SSF55073">
    <property type="entry name" value="Nucleotide cyclase"/>
    <property type="match status" value="1"/>
</dbReference>
<dbReference type="InterPro" id="IPR000160">
    <property type="entry name" value="GGDEF_dom"/>
</dbReference>
<dbReference type="FunFam" id="3.30.70.270:FF:000001">
    <property type="entry name" value="Diguanylate cyclase domain protein"/>
    <property type="match status" value="1"/>
</dbReference>